<gene>
    <name evidence="2" type="ORF">BT96DRAFT_999520</name>
</gene>
<organism evidence="2 3">
    <name type="scientific">Gymnopus androsaceus JB14</name>
    <dbReference type="NCBI Taxonomy" id="1447944"/>
    <lineage>
        <taxon>Eukaryota</taxon>
        <taxon>Fungi</taxon>
        <taxon>Dikarya</taxon>
        <taxon>Basidiomycota</taxon>
        <taxon>Agaricomycotina</taxon>
        <taxon>Agaricomycetes</taxon>
        <taxon>Agaricomycetidae</taxon>
        <taxon>Agaricales</taxon>
        <taxon>Marasmiineae</taxon>
        <taxon>Omphalotaceae</taxon>
        <taxon>Gymnopus</taxon>
    </lineage>
</organism>
<proteinExistence type="predicted"/>
<name>A0A6A4H6K4_9AGAR</name>
<accession>A0A6A4H6K4</accession>
<evidence type="ECO:0000313" key="3">
    <source>
        <dbReference type="Proteomes" id="UP000799118"/>
    </source>
</evidence>
<keyword evidence="3" id="KW-1185">Reference proteome</keyword>
<dbReference type="AlphaFoldDB" id="A0A6A4H6K4"/>
<evidence type="ECO:0000313" key="2">
    <source>
        <dbReference type="EMBL" id="KAE9393338.1"/>
    </source>
</evidence>
<feature type="compositionally biased region" description="Low complexity" evidence="1">
    <location>
        <begin position="615"/>
        <end position="624"/>
    </location>
</feature>
<reference evidence="2" key="1">
    <citation type="journal article" date="2019" name="Environ. Microbiol.">
        <title>Fungal ecological strategies reflected in gene transcription - a case study of two litter decomposers.</title>
        <authorList>
            <person name="Barbi F."/>
            <person name="Kohler A."/>
            <person name="Barry K."/>
            <person name="Baskaran P."/>
            <person name="Daum C."/>
            <person name="Fauchery L."/>
            <person name="Ihrmark K."/>
            <person name="Kuo A."/>
            <person name="LaButti K."/>
            <person name="Lipzen A."/>
            <person name="Morin E."/>
            <person name="Grigoriev I.V."/>
            <person name="Henrissat B."/>
            <person name="Lindahl B."/>
            <person name="Martin F."/>
        </authorList>
    </citation>
    <scope>NUCLEOTIDE SEQUENCE</scope>
    <source>
        <strain evidence="2">JB14</strain>
    </source>
</reference>
<sequence length="744" mass="81479">MVKEGQRLPLNPIHDQYLPIPFIVPSHPNFSSELKPSRILVAPIDGANVPYLKFFNKYVNNNYKIPHLKKDEVEGKTVRIELRPGDVLFFRDISSAASFDLLDPIDDLMVAFNMKLDEQLISKINHIHDKVLGPEPTQSKTFIEDSTRAHFVGEQVARRKGLQPPRCLSLACTTKHQTGLTHPGLCAKNPDLDDSFSQLQQELNSTLIEIAVNAYKLHDPATFNLLHQVSELMNIPKIGHDQNPGWTGLQCNLATFVPKEKAGDATLAAEIGCVGDPHHDRFDNPVPCTVSVSAPRAVNNQGVMLENFEGGQFHLLDLGFWMDLTNPSVNGFSGRRLHGGTIAFGPEGADTKGCYCWLCPIYPISLTLCNTVAQTIGGMPDGRPIQLLSKYKNLPNRKQALQKSNGNAQPSVVTSIEITEAMKDYRIPHVQLSHLSFLKEGRVMMTQAAHANYALWAVFFMMDHLLKDNFDSYTLNYEFFRKAVNIKSDKGPNENVEIWPWDLAPTGEPWKDTVDFGDSVPTRQKVYHDFDDLCNRHARLIPALVGKVYGLSATTINHNKHTNKGNKRALEEVDADEHQNGGSGASKRAKANNGQVVSIPLSQDTSTINLEAEISTTPISTSTPGLPEVPTSAVSGEPASTIAPPIGPLSPSYPVSHASLTSMAVVPTPVVVVVDPASSTFHMAGTASFPASTVTQDDIIPQSSSFSLEQDVVASTHHPLLSPMDPRLGAMQEVVTPVCSQIIS</sequence>
<protein>
    <submittedName>
        <fullName evidence="2">Uncharacterized protein</fullName>
    </submittedName>
</protein>
<dbReference type="EMBL" id="ML769574">
    <property type="protein sequence ID" value="KAE9393338.1"/>
    <property type="molecule type" value="Genomic_DNA"/>
</dbReference>
<dbReference type="Proteomes" id="UP000799118">
    <property type="component" value="Unassembled WGS sequence"/>
</dbReference>
<feature type="region of interest" description="Disordered" evidence="1">
    <location>
        <begin position="615"/>
        <end position="638"/>
    </location>
</feature>
<evidence type="ECO:0000256" key="1">
    <source>
        <dbReference type="SAM" id="MobiDB-lite"/>
    </source>
</evidence>
<dbReference type="OrthoDB" id="3061143at2759"/>